<gene>
    <name evidence="1" type="ORF">BW900_21310</name>
</gene>
<accession>A0A1S9T3U0</accession>
<evidence type="ECO:0000313" key="2">
    <source>
        <dbReference type="Proteomes" id="UP000190696"/>
    </source>
</evidence>
<protein>
    <submittedName>
        <fullName evidence="1">NADH dehydrogenase</fullName>
    </submittedName>
</protein>
<organism evidence="1 2">
    <name type="scientific">Bacillus mycoides</name>
    <dbReference type="NCBI Taxonomy" id="1405"/>
    <lineage>
        <taxon>Bacteria</taxon>
        <taxon>Bacillati</taxon>
        <taxon>Bacillota</taxon>
        <taxon>Bacilli</taxon>
        <taxon>Bacillales</taxon>
        <taxon>Bacillaceae</taxon>
        <taxon>Bacillus</taxon>
        <taxon>Bacillus cereus group</taxon>
    </lineage>
</organism>
<dbReference type="AlphaFoldDB" id="A0A1S9T3U0"/>
<comment type="caution">
    <text evidence="1">The sequence shown here is derived from an EMBL/GenBank/DDBJ whole genome shotgun (WGS) entry which is preliminary data.</text>
</comment>
<evidence type="ECO:0000313" key="1">
    <source>
        <dbReference type="EMBL" id="OOR04562.1"/>
    </source>
</evidence>
<dbReference type="Proteomes" id="UP000190696">
    <property type="component" value="Unassembled WGS sequence"/>
</dbReference>
<proteinExistence type="predicted"/>
<name>A0A1S9T3U0_BACMY</name>
<dbReference type="EMBL" id="MUAI01000023">
    <property type="protein sequence ID" value="OOR04562.1"/>
    <property type="molecule type" value="Genomic_DNA"/>
</dbReference>
<sequence length="47" mass="5633">MLSPPLLKIQKFNLYFNYMHASSLVQYFQFLFIPFYTVFLPLSIPLT</sequence>
<reference evidence="1 2" key="1">
    <citation type="submission" date="2017-01" db="EMBL/GenBank/DDBJ databases">
        <title>Bacillus cereus isolates.</title>
        <authorList>
            <person name="Beno S.M."/>
        </authorList>
    </citation>
    <scope>NUCLEOTIDE SEQUENCE [LARGE SCALE GENOMIC DNA]</scope>
    <source>
        <strain evidence="1 2">FSL W7-1108</strain>
    </source>
</reference>